<comment type="caution">
    <text evidence="2">The sequence shown here is derived from an EMBL/GenBank/DDBJ whole genome shotgun (WGS) entry which is preliminary data.</text>
</comment>
<accession>A0A844T7M6</accession>
<dbReference type="SUPFAM" id="SSF48371">
    <property type="entry name" value="ARM repeat"/>
    <property type="match status" value="1"/>
</dbReference>
<proteinExistence type="predicted"/>
<dbReference type="Gene3D" id="1.25.10.10">
    <property type="entry name" value="Leucine-rich Repeat Variant"/>
    <property type="match status" value="1"/>
</dbReference>
<dbReference type="InterPro" id="IPR011989">
    <property type="entry name" value="ARM-like"/>
</dbReference>
<dbReference type="OrthoDB" id="9204651at2"/>
<organism evidence="2 3">
    <name type="scientific">Bradyrhizobium cajani</name>
    <dbReference type="NCBI Taxonomy" id="1928661"/>
    <lineage>
        <taxon>Bacteria</taxon>
        <taxon>Pseudomonadati</taxon>
        <taxon>Pseudomonadota</taxon>
        <taxon>Alphaproteobacteria</taxon>
        <taxon>Hyphomicrobiales</taxon>
        <taxon>Nitrobacteraceae</taxon>
        <taxon>Bradyrhizobium</taxon>
    </lineage>
</organism>
<protein>
    <recommendedName>
        <fullName evidence="4">HEAT repeat domain-containing protein</fullName>
    </recommendedName>
</protein>
<dbReference type="EMBL" id="WQNE01000002">
    <property type="protein sequence ID" value="MVT72409.1"/>
    <property type="molecule type" value="Genomic_DNA"/>
</dbReference>
<feature type="compositionally biased region" description="Basic residues" evidence="1">
    <location>
        <begin position="1"/>
        <end position="19"/>
    </location>
</feature>
<reference evidence="2 3" key="1">
    <citation type="submission" date="2019-12" db="EMBL/GenBank/DDBJ databases">
        <title>Draft genome sequences Bradyrhizobium cajani AMBPC1010, Bradyrhizobium pachyrhizi AMBPC1040 and Bradyrhizobium yuanmingense ALSPC3051, three plant growth promoting strains isolated from nodules of Cajanus cajan L. in Dominican Republic.</title>
        <authorList>
            <person name="Flores-Felix J.D."/>
            <person name="Araujo J."/>
            <person name="Diaz-Alcantara C."/>
            <person name="Gonzalez-Andres F."/>
            <person name="Velazquez E."/>
        </authorList>
    </citation>
    <scope>NUCLEOTIDE SEQUENCE [LARGE SCALE GENOMIC DNA]</scope>
    <source>
        <strain evidence="2 3">1010</strain>
    </source>
</reference>
<gene>
    <name evidence="2" type="ORF">GPL20_04690</name>
</gene>
<sequence>MMATKRKVAKKLEPRKRKAGAPPSVQVAENTDDVRRLLKLLRNIGKPIGVRMAALQSLGAAAFSVANFESVNADYIAALRDVSTDSHEQLRRRALGILMRNKDGFAQKKLLNGLKDPAKALLPPEKALQLLGNDVHAEAYAAARAIVKKPPNKEAKREALRLLAADARSAPLFEKVLRDKKELRENRQLAASALHSLNPEKLQQQALKILKDKKDYSDIKATSLTALEQFGDDAALGKDKVLMQSVTRFGAAKAPAKYKQTARRFLSKYGR</sequence>
<evidence type="ECO:0000313" key="3">
    <source>
        <dbReference type="Proteomes" id="UP000449969"/>
    </source>
</evidence>
<evidence type="ECO:0000313" key="2">
    <source>
        <dbReference type="EMBL" id="MVT72409.1"/>
    </source>
</evidence>
<feature type="region of interest" description="Disordered" evidence="1">
    <location>
        <begin position="1"/>
        <end position="27"/>
    </location>
</feature>
<dbReference type="Proteomes" id="UP000449969">
    <property type="component" value="Unassembled WGS sequence"/>
</dbReference>
<evidence type="ECO:0000256" key="1">
    <source>
        <dbReference type="SAM" id="MobiDB-lite"/>
    </source>
</evidence>
<keyword evidence="3" id="KW-1185">Reference proteome</keyword>
<evidence type="ECO:0008006" key="4">
    <source>
        <dbReference type="Google" id="ProtNLM"/>
    </source>
</evidence>
<dbReference type="InterPro" id="IPR016024">
    <property type="entry name" value="ARM-type_fold"/>
</dbReference>
<dbReference type="RefSeq" id="WP_157328111.1">
    <property type="nucleotide sequence ID" value="NZ_JANADL010000022.1"/>
</dbReference>
<dbReference type="AlphaFoldDB" id="A0A844T7M6"/>
<name>A0A844T7M6_9BRAD</name>